<feature type="compositionally biased region" description="Polar residues" evidence="1">
    <location>
        <begin position="86"/>
        <end position="95"/>
    </location>
</feature>
<dbReference type="Proteomes" id="UP001362999">
    <property type="component" value="Unassembled WGS sequence"/>
</dbReference>
<accession>A0AAW0C5F2</accession>
<organism evidence="2 3">
    <name type="scientific">Favolaschia claudopus</name>
    <dbReference type="NCBI Taxonomy" id="2862362"/>
    <lineage>
        <taxon>Eukaryota</taxon>
        <taxon>Fungi</taxon>
        <taxon>Dikarya</taxon>
        <taxon>Basidiomycota</taxon>
        <taxon>Agaricomycotina</taxon>
        <taxon>Agaricomycetes</taxon>
        <taxon>Agaricomycetidae</taxon>
        <taxon>Agaricales</taxon>
        <taxon>Marasmiineae</taxon>
        <taxon>Mycenaceae</taxon>
        <taxon>Favolaschia</taxon>
    </lineage>
</organism>
<evidence type="ECO:0000313" key="2">
    <source>
        <dbReference type="EMBL" id="KAK7034253.1"/>
    </source>
</evidence>
<dbReference type="EMBL" id="JAWWNJ010000021">
    <property type="protein sequence ID" value="KAK7034253.1"/>
    <property type="molecule type" value="Genomic_DNA"/>
</dbReference>
<feature type="region of interest" description="Disordered" evidence="1">
    <location>
        <begin position="1"/>
        <end position="41"/>
    </location>
</feature>
<comment type="caution">
    <text evidence="2">The sequence shown here is derived from an EMBL/GenBank/DDBJ whole genome shotgun (WGS) entry which is preliminary data.</text>
</comment>
<reference evidence="2 3" key="1">
    <citation type="journal article" date="2024" name="J Genomics">
        <title>Draft genome sequencing and assembly of Favolaschia claudopus CIRM-BRFM 2984 isolated from oak limbs.</title>
        <authorList>
            <person name="Navarro D."/>
            <person name="Drula E."/>
            <person name="Chaduli D."/>
            <person name="Cazenave R."/>
            <person name="Ahrendt S."/>
            <person name="Wang J."/>
            <person name="Lipzen A."/>
            <person name="Daum C."/>
            <person name="Barry K."/>
            <person name="Grigoriev I.V."/>
            <person name="Favel A."/>
            <person name="Rosso M.N."/>
            <person name="Martin F."/>
        </authorList>
    </citation>
    <scope>NUCLEOTIDE SEQUENCE [LARGE SCALE GENOMIC DNA]</scope>
    <source>
        <strain evidence="2 3">CIRM-BRFM 2984</strain>
    </source>
</reference>
<proteinExistence type="predicted"/>
<feature type="region of interest" description="Disordered" evidence="1">
    <location>
        <begin position="71"/>
        <end position="126"/>
    </location>
</feature>
<name>A0AAW0C5F2_9AGAR</name>
<sequence length="247" mass="27524">MNISRGEHRRPSRSRTKQEQNTSKGNKGYGGEVEEEESRSRCRGIDFTLIGRVARGVIVECASSINPRAQTRISSEWPTPDRSLGPSMQNQNKSASIKGEEQHQVEEDRTRGEWQTPDRSLGSPMRQGGWGAPLVALQSSPPSAHRRAASLPFVTLTGWVGGWGKTGMRVRETKKINEGKAGREDGGQGRSWYHRFFVLRVPPNVDGGLHKRRGEGEQAVCRGSPRTTEVVTCTSAFRRSEREWRSA</sequence>
<dbReference type="AlphaFoldDB" id="A0AAW0C5F2"/>
<gene>
    <name evidence="2" type="ORF">R3P38DRAFT_2772347</name>
</gene>
<keyword evidence="3" id="KW-1185">Reference proteome</keyword>
<protein>
    <submittedName>
        <fullName evidence="2">Uncharacterized protein</fullName>
    </submittedName>
</protein>
<feature type="compositionally biased region" description="Basic and acidic residues" evidence="1">
    <location>
        <begin position="98"/>
        <end position="112"/>
    </location>
</feature>
<evidence type="ECO:0000313" key="3">
    <source>
        <dbReference type="Proteomes" id="UP001362999"/>
    </source>
</evidence>
<evidence type="ECO:0000256" key="1">
    <source>
        <dbReference type="SAM" id="MobiDB-lite"/>
    </source>
</evidence>